<keyword evidence="8 13" id="KW-0443">Lipid metabolism</keyword>
<dbReference type="OrthoDB" id="9803333at2"/>
<comment type="catalytic activity">
    <reaction evidence="10 13">
        <text>a (3R)-hydroxyacyl-[ACP] + NADP(+) = a 3-oxoacyl-[ACP] + NADPH + H(+)</text>
        <dbReference type="Rhea" id="RHEA:17397"/>
        <dbReference type="Rhea" id="RHEA-COMP:9916"/>
        <dbReference type="Rhea" id="RHEA-COMP:9945"/>
        <dbReference type="ChEBI" id="CHEBI:15378"/>
        <dbReference type="ChEBI" id="CHEBI:57783"/>
        <dbReference type="ChEBI" id="CHEBI:58349"/>
        <dbReference type="ChEBI" id="CHEBI:78776"/>
        <dbReference type="ChEBI" id="CHEBI:78827"/>
        <dbReference type="EC" id="1.1.1.100"/>
    </reaction>
</comment>
<evidence type="ECO:0000256" key="9">
    <source>
        <dbReference type="ARBA" id="ARBA00023160"/>
    </source>
</evidence>
<evidence type="ECO:0000256" key="8">
    <source>
        <dbReference type="ARBA" id="ARBA00023098"/>
    </source>
</evidence>
<feature type="binding site" evidence="12">
    <location>
        <begin position="12"/>
        <end position="15"/>
    </location>
    <ligand>
        <name>NADP(+)</name>
        <dbReference type="ChEBI" id="CHEBI:58349"/>
    </ligand>
</feature>
<dbReference type="PANTHER" id="PTHR42879:SF2">
    <property type="entry name" value="3-OXOACYL-[ACYL-CARRIER-PROTEIN] REDUCTASE FABG"/>
    <property type="match status" value="1"/>
</dbReference>
<feature type="binding site" evidence="12">
    <location>
        <begin position="155"/>
        <end position="159"/>
    </location>
    <ligand>
        <name>NADP(+)</name>
        <dbReference type="ChEBI" id="CHEBI:58349"/>
    </ligand>
</feature>
<keyword evidence="6 12" id="KW-0521">NADP</keyword>
<keyword evidence="9 13" id="KW-0275">Fatty acid biosynthesis</keyword>
<evidence type="ECO:0000313" key="15">
    <source>
        <dbReference type="EMBL" id="KNF08775.1"/>
    </source>
</evidence>
<evidence type="ECO:0000256" key="13">
    <source>
        <dbReference type="RuleBase" id="RU366074"/>
    </source>
</evidence>
<keyword evidence="5 13" id="KW-0276">Fatty acid metabolism</keyword>
<dbReference type="NCBIfam" id="TIGR01830">
    <property type="entry name" value="3oxo_ACP_reduc"/>
    <property type="match status" value="1"/>
</dbReference>
<accession>A0A0L0WBQ4</accession>
<dbReference type="CDD" id="cd05333">
    <property type="entry name" value="BKR_SDR_c"/>
    <property type="match status" value="1"/>
</dbReference>
<evidence type="ECO:0000256" key="5">
    <source>
        <dbReference type="ARBA" id="ARBA00022832"/>
    </source>
</evidence>
<sequence>MNLQGKVALVTGGSRGLGRAIAIKLAELGADIVINYSSSEDQALKVKEEIENLGRRALVIKADISNIEEASNLVSESLNEFSKIDILVNNAGITKDNLLLRMTENEWDDVININLKGTFNVTKSLIRSMIKQRDCSIINVASIVGVSGNAGQCNYSASKAGVIGFTKSLAKEVAKKNVRVNAIAPGFIETDMTGKLSDKIIDEYLKSIPLGKLGEPEDVANAVAFLASDMSKYITGQVLVVDGGLLI</sequence>
<evidence type="ECO:0000256" key="1">
    <source>
        <dbReference type="ARBA" id="ARBA00002607"/>
    </source>
</evidence>
<dbReference type="GO" id="GO:0006633">
    <property type="term" value="P:fatty acid biosynthetic process"/>
    <property type="evidence" value="ECO:0007669"/>
    <property type="project" value="UniProtKB-UniPathway"/>
</dbReference>
<dbReference type="PRINTS" id="PR00080">
    <property type="entry name" value="SDRFAMILY"/>
</dbReference>
<reference evidence="16" key="1">
    <citation type="submission" date="2015-07" db="EMBL/GenBank/DDBJ databases">
        <title>Draft genome sequence of the purine-degrading Gottschalkia purinilyticum DSM 1384 (formerly Clostridium purinilyticum).</title>
        <authorList>
            <person name="Poehlein A."/>
            <person name="Schiel-Bengelsdorf B."/>
            <person name="Bengelsdorf F.R."/>
            <person name="Daniel R."/>
            <person name="Duerre P."/>
        </authorList>
    </citation>
    <scope>NUCLEOTIDE SEQUENCE [LARGE SCALE GENOMIC DNA]</scope>
    <source>
        <strain evidence="16">DSM 1384</strain>
    </source>
</reference>
<dbReference type="PATRIC" id="fig|1503.3.peg.2606"/>
<dbReference type="EC" id="1.1.1.100" evidence="13"/>
<comment type="function">
    <text evidence="1 13">Catalyzes the NADPH-dependent reduction of beta-ketoacyl-ACP substrates to beta-hydroxyacyl-ACP products, the first reductive step in the elongation cycle of fatty acid biosynthesis.</text>
</comment>
<feature type="active site" description="Proton acceptor" evidence="11">
    <location>
        <position position="155"/>
    </location>
</feature>
<evidence type="ECO:0000256" key="2">
    <source>
        <dbReference type="ARBA" id="ARBA00005194"/>
    </source>
</evidence>
<dbReference type="NCBIfam" id="NF009466">
    <property type="entry name" value="PRK12826.1-2"/>
    <property type="match status" value="1"/>
</dbReference>
<comment type="subunit">
    <text evidence="13">Homotetramer.</text>
</comment>
<name>A0A0L0WBQ4_GOTPU</name>
<proteinExistence type="inferred from homology"/>
<evidence type="ECO:0000256" key="6">
    <source>
        <dbReference type="ARBA" id="ARBA00022857"/>
    </source>
</evidence>
<organism evidence="15 16">
    <name type="scientific">Gottschalkia purinilytica</name>
    <name type="common">Clostridium purinilyticum</name>
    <dbReference type="NCBI Taxonomy" id="1503"/>
    <lineage>
        <taxon>Bacteria</taxon>
        <taxon>Bacillati</taxon>
        <taxon>Bacillota</taxon>
        <taxon>Tissierellia</taxon>
        <taxon>Tissierellales</taxon>
        <taxon>Gottschalkiaceae</taxon>
        <taxon>Gottschalkia</taxon>
    </lineage>
</organism>
<feature type="domain" description="Ketoreductase" evidence="14">
    <location>
        <begin position="6"/>
        <end position="186"/>
    </location>
</feature>
<dbReference type="RefSeq" id="WP_050354876.1">
    <property type="nucleotide sequence ID" value="NZ_LGSS01000005.1"/>
</dbReference>
<dbReference type="GO" id="GO:0051287">
    <property type="term" value="F:NAD binding"/>
    <property type="evidence" value="ECO:0007669"/>
    <property type="project" value="UniProtKB-UniRule"/>
</dbReference>
<dbReference type="InterPro" id="IPR036291">
    <property type="entry name" value="NAD(P)-bd_dom_sf"/>
</dbReference>
<evidence type="ECO:0000313" key="16">
    <source>
        <dbReference type="Proteomes" id="UP000037267"/>
    </source>
</evidence>
<dbReference type="SUPFAM" id="SSF51735">
    <property type="entry name" value="NAD(P)-binding Rossmann-fold domains"/>
    <property type="match status" value="1"/>
</dbReference>
<dbReference type="SMART" id="SM00822">
    <property type="entry name" value="PKS_KR"/>
    <property type="match status" value="1"/>
</dbReference>
<keyword evidence="7 13" id="KW-0560">Oxidoreductase</keyword>
<dbReference type="AlphaFoldDB" id="A0A0L0WBQ4"/>
<evidence type="ECO:0000256" key="11">
    <source>
        <dbReference type="PIRSR" id="PIRSR611284-1"/>
    </source>
</evidence>
<protein>
    <recommendedName>
        <fullName evidence="13">3-oxoacyl-[acyl-carrier-protein] reductase</fullName>
        <ecNumber evidence="13">1.1.1.100</ecNumber>
    </recommendedName>
</protein>
<dbReference type="Proteomes" id="UP000037267">
    <property type="component" value="Unassembled WGS sequence"/>
</dbReference>
<dbReference type="InterPro" id="IPR020904">
    <property type="entry name" value="Sc_DH/Rdtase_CS"/>
</dbReference>
<comment type="caution">
    <text evidence="15">The sequence shown here is derived from an EMBL/GenBank/DDBJ whole genome shotgun (WGS) entry which is preliminary data.</text>
</comment>
<dbReference type="Gene3D" id="3.40.50.720">
    <property type="entry name" value="NAD(P)-binding Rossmann-like Domain"/>
    <property type="match status" value="1"/>
</dbReference>
<gene>
    <name evidence="15" type="primary">fabG</name>
    <name evidence="15" type="ORF">CLPU_5c00820</name>
</gene>
<evidence type="ECO:0000256" key="3">
    <source>
        <dbReference type="ARBA" id="ARBA00006484"/>
    </source>
</evidence>
<evidence type="ECO:0000259" key="14">
    <source>
        <dbReference type="SMART" id="SM00822"/>
    </source>
</evidence>
<dbReference type="NCBIfam" id="NF004198">
    <property type="entry name" value="PRK05653.1-3"/>
    <property type="match status" value="1"/>
</dbReference>
<evidence type="ECO:0000256" key="10">
    <source>
        <dbReference type="ARBA" id="ARBA00048508"/>
    </source>
</evidence>
<dbReference type="Pfam" id="PF13561">
    <property type="entry name" value="adh_short_C2"/>
    <property type="match status" value="1"/>
</dbReference>
<dbReference type="UniPathway" id="UPA00094"/>
<dbReference type="InterPro" id="IPR050259">
    <property type="entry name" value="SDR"/>
</dbReference>
<dbReference type="PANTHER" id="PTHR42879">
    <property type="entry name" value="3-OXOACYL-(ACYL-CARRIER-PROTEIN) REDUCTASE"/>
    <property type="match status" value="1"/>
</dbReference>
<dbReference type="STRING" id="1503.CLPU_5c00820"/>
<dbReference type="InterPro" id="IPR057326">
    <property type="entry name" value="KR_dom"/>
</dbReference>
<feature type="binding site" evidence="12">
    <location>
        <position position="90"/>
    </location>
    <ligand>
        <name>NADP(+)</name>
        <dbReference type="ChEBI" id="CHEBI:58349"/>
    </ligand>
</feature>
<comment type="similarity">
    <text evidence="3 13">Belongs to the short-chain dehydrogenases/reductases (SDR) family.</text>
</comment>
<evidence type="ECO:0000256" key="4">
    <source>
        <dbReference type="ARBA" id="ARBA00022516"/>
    </source>
</evidence>
<evidence type="ECO:0000256" key="7">
    <source>
        <dbReference type="ARBA" id="ARBA00023002"/>
    </source>
</evidence>
<keyword evidence="16" id="KW-1185">Reference proteome</keyword>
<evidence type="ECO:0000256" key="12">
    <source>
        <dbReference type="PIRSR" id="PIRSR611284-2"/>
    </source>
</evidence>
<feature type="binding site" evidence="12">
    <location>
        <position position="188"/>
    </location>
    <ligand>
        <name>NADP(+)</name>
        <dbReference type="ChEBI" id="CHEBI:58349"/>
    </ligand>
</feature>
<dbReference type="GO" id="GO:0004316">
    <property type="term" value="F:3-oxoacyl-[acyl-carrier-protein] reductase (NADPH) activity"/>
    <property type="evidence" value="ECO:0007669"/>
    <property type="project" value="UniProtKB-UniRule"/>
</dbReference>
<dbReference type="PROSITE" id="PS00061">
    <property type="entry name" value="ADH_SHORT"/>
    <property type="match status" value="1"/>
</dbReference>
<keyword evidence="4 13" id="KW-0444">Lipid biosynthesis</keyword>
<dbReference type="NCBIfam" id="NF005559">
    <property type="entry name" value="PRK07231.1"/>
    <property type="match status" value="1"/>
</dbReference>
<dbReference type="NCBIfam" id="NF004199">
    <property type="entry name" value="PRK05653.1-4"/>
    <property type="match status" value="1"/>
</dbReference>
<dbReference type="PRINTS" id="PR00081">
    <property type="entry name" value="GDHRDH"/>
</dbReference>
<dbReference type="InterPro" id="IPR011284">
    <property type="entry name" value="3oxo_ACP_reduc"/>
</dbReference>
<dbReference type="FunFam" id="3.40.50.720:FF:000037">
    <property type="entry name" value="3-oxoacyl-[acyl-carrier-protein] reductase FabG"/>
    <property type="match status" value="1"/>
</dbReference>
<dbReference type="InterPro" id="IPR002347">
    <property type="entry name" value="SDR_fam"/>
</dbReference>
<dbReference type="EMBL" id="LGSS01000005">
    <property type="protein sequence ID" value="KNF08775.1"/>
    <property type="molecule type" value="Genomic_DNA"/>
</dbReference>
<comment type="pathway">
    <text evidence="2 13">Lipid metabolism; fatty acid biosynthesis.</text>
</comment>